<dbReference type="Pfam" id="PF02754">
    <property type="entry name" value="CCG"/>
    <property type="match status" value="2"/>
</dbReference>
<dbReference type="InterPro" id="IPR004017">
    <property type="entry name" value="Cys_rich_dom"/>
</dbReference>
<dbReference type="InterPro" id="IPR009051">
    <property type="entry name" value="Helical_ferredxn"/>
</dbReference>
<comment type="catalytic activity">
    <reaction evidence="6">
        <text>glycolate + A = glyoxylate + AH2</text>
        <dbReference type="Rhea" id="RHEA:21264"/>
        <dbReference type="ChEBI" id="CHEBI:13193"/>
        <dbReference type="ChEBI" id="CHEBI:17499"/>
        <dbReference type="ChEBI" id="CHEBI:29805"/>
        <dbReference type="ChEBI" id="CHEBI:36655"/>
        <dbReference type="EC" id="1.1.99.14"/>
    </reaction>
</comment>
<organism evidence="8 9">
    <name type="scientific">Paenibacillus uliginis N3/975</name>
    <dbReference type="NCBI Taxonomy" id="1313296"/>
    <lineage>
        <taxon>Bacteria</taxon>
        <taxon>Bacillati</taxon>
        <taxon>Bacillota</taxon>
        <taxon>Bacilli</taxon>
        <taxon>Bacillales</taxon>
        <taxon>Paenibacillaceae</taxon>
        <taxon>Paenibacillus</taxon>
    </lineage>
</organism>
<keyword evidence="2 6" id="KW-0479">Metal-binding</keyword>
<dbReference type="PANTHER" id="PTHR32479:SF17">
    <property type="entry name" value="GLYCOLATE OXIDASE IRON-SULFUR SUBUNIT"/>
    <property type="match status" value="1"/>
</dbReference>
<dbReference type="PROSITE" id="PS51379">
    <property type="entry name" value="4FE4S_FER_2"/>
    <property type="match status" value="2"/>
</dbReference>
<comment type="cofactor">
    <cofactor evidence="6">
        <name>[4Fe-4S] cluster</name>
        <dbReference type="ChEBI" id="CHEBI:49883"/>
    </cofactor>
    <text evidence="6">Binds 2 [4Fe-4S] clusters.</text>
</comment>
<evidence type="ECO:0000256" key="6">
    <source>
        <dbReference type="PIRNR" id="PIRNR000139"/>
    </source>
</evidence>
<proteinExistence type="predicted"/>
<evidence type="ECO:0000256" key="1">
    <source>
        <dbReference type="ARBA" id="ARBA00022485"/>
    </source>
</evidence>
<dbReference type="InterPro" id="IPR012257">
    <property type="entry name" value="Glc_ox_4Fe-4S"/>
</dbReference>
<dbReference type="EMBL" id="LT840184">
    <property type="protein sequence ID" value="SMF69913.1"/>
    <property type="molecule type" value="Genomic_DNA"/>
</dbReference>
<dbReference type="InterPro" id="IPR017896">
    <property type="entry name" value="4Fe4S_Fe-S-bd"/>
</dbReference>
<comment type="function">
    <text evidence="6">Component of a complex that catalyzes the oxidation of glycolate to glyoxylate.</text>
</comment>
<keyword evidence="5 6" id="KW-0411">Iron-sulfur</keyword>
<dbReference type="EC" id="1.1.99.14" evidence="6"/>
<dbReference type="Pfam" id="PF13183">
    <property type="entry name" value="Fer4_8"/>
    <property type="match status" value="1"/>
</dbReference>
<dbReference type="GO" id="GO:0051539">
    <property type="term" value="F:4 iron, 4 sulfur cluster binding"/>
    <property type="evidence" value="ECO:0007669"/>
    <property type="project" value="UniProtKB-UniRule"/>
</dbReference>
<evidence type="ECO:0000259" key="7">
    <source>
        <dbReference type="PROSITE" id="PS51379"/>
    </source>
</evidence>
<evidence type="ECO:0000313" key="9">
    <source>
        <dbReference type="Proteomes" id="UP000192940"/>
    </source>
</evidence>
<evidence type="ECO:0000256" key="2">
    <source>
        <dbReference type="ARBA" id="ARBA00022723"/>
    </source>
</evidence>
<keyword evidence="3" id="KW-0677">Repeat</keyword>
<accession>A0A1X7GHN2</accession>
<keyword evidence="1 6" id="KW-0004">4Fe-4S</keyword>
<dbReference type="Gene3D" id="1.10.1060.10">
    <property type="entry name" value="Alpha-helical ferredoxin"/>
    <property type="match status" value="1"/>
</dbReference>
<dbReference type="GO" id="GO:0046872">
    <property type="term" value="F:metal ion binding"/>
    <property type="evidence" value="ECO:0007669"/>
    <property type="project" value="UniProtKB-UniRule"/>
</dbReference>
<dbReference type="Proteomes" id="UP000192940">
    <property type="component" value="Chromosome I"/>
</dbReference>
<keyword evidence="6" id="KW-0813">Transport</keyword>
<dbReference type="InterPro" id="IPR017900">
    <property type="entry name" value="4Fe4S_Fe_S_CS"/>
</dbReference>
<dbReference type="STRING" id="1313296.SAMN05661091_0624"/>
<feature type="domain" description="4Fe-4S ferredoxin-type" evidence="7">
    <location>
        <begin position="69"/>
        <end position="100"/>
    </location>
</feature>
<name>A0A1X7GHN2_9BACL</name>
<sequence>MTGMEQSHGALAQRMKLTLDEEQLTNCMRCGFCQMACPTFLETGLEAASPRGRIALMKAVVDGIMEPDESFQSQMDLCLGCRACEPACPSDVKYGQLIEQTREAIVKEKKFSVPVKLVRKTFLQGIFPHKGRLKFMGKSLKFYQKSGLQKFARSSGAMKMFPEHLRQLEKVVPTVTGDGLTDLWKKAGFPLRTEKTSSGSDLLIIPAVGEKVSRVGMFRGCIMDVMFAETNVNTVRLLRQAGFEVAIPDSQVCCGALHAHASEMEDARDLAGQNLIAFKEAGVDYIVSNAGGCGALLKEYDHLMKDAADAGQQADARQFAGQLKDISELLQDIGRPLIPLEDKSDETAPVKVTYQDSCHLRNVMRVQGQPRELIHQMQGVSLCELQGSEVCCGSAGIYNMTQPQMSMDLLDHKMDHVKDTRAEVVITSNPGCLLQMKWGIERAGVQDHVEAVHLVDFLTERVRLYDKDQDD</sequence>
<feature type="domain" description="4Fe-4S ferredoxin-type" evidence="7">
    <location>
        <begin position="15"/>
        <end position="46"/>
    </location>
</feature>
<comment type="catalytic activity">
    <reaction evidence="6">
        <text>(R)-lactate + A = pyruvate + AH2</text>
        <dbReference type="Rhea" id="RHEA:15089"/>
        <dbReference type="ChEBI" id="CHEBI:13193"/>
        <dbReference type="ChEBI" id="CHEBI:15361"/>
        <dbReference type="ChEBI" id="CHEBI:16004"/>
        <dbReference type="ChEBI" id="CHEBI:17499"/>
    </reaction>
</comment>
<dbReference type="GO" id="GO:0019154">
    <property type="term" value="F:glycolate dehydrogenase activity"/>
    <property type="evidence" value="ECO:0007669"/>
    <property type="project" value="UniProtKB-EC"/>
</dbReference>
<evidence type="ECO:0000313" key="8">
    <source>
        <dbReference type="EMBL" id="SMF69913.1"/>
    </source>
</evidence>
<keyword evidence="6" id="KW-0249">Electron transport</keyword>
<protein>
    <recommendedName>
        <fullName evidence="6">Glycolate oxidase iron-sulfur subunit</fullName>
        <ecNumber evidence="6">1.1.99.14</ecNumber>
    </recommendedName>
</protein>
<evidence type="ECO:0000256" key="4">
    <source>
        <dbReference type="ARBA" id="ARBA00023004"/>
    </source>
</evidence>
<dbReference type="PIRSF" id="PIRSF000139">
    <property type="entry name" value="Glc_ox_4Fe-4S"/>
    <property type="match status" value="1"/>
</dbReference>
<gene>
    <name evidence="8" type="ORF">SAMN05661091_0624</name>
</gene>
<dbReference type="PROSITE" id="PS00198">
    <property type="entry name" value="4FE4S_FER_1"/>
    <property type="match status" value="1"/>
</dbReference>
<keyword evidence="4 6" id="KW-0408">Iron</keyword>
<evidence type="ECO:0000256" key="3">
    <source>
        <dbReference type="ARBA" id="ARBA00022737"/>
    </source>
</evidence>
<reference evidence="9" key="1">
    <citation type="submission" date="2017-04" db="EMBL/GenBank/DDBJ databases">
        <authorList>
            <person name="Varghese N."/>
            <person name="Submissions S."/>
        </authorList>
    </citation>
    <scope>NUCLEOTIDE SEQUENCE [LARGE SCALE GENOMIC DNA]</scope>
    <source>
        <strain evidence="9">N3/975</strain>
    </source>
</reference>
<evidence type="ECO:0000256" key="5">
    <source>
        <dbReference type="ARBA" id="ARBA00023014"/>
    </source>
</evidence>
<keyword evidence="9" id="KW-1185">Reference proteome</keyword>
<dbReference type="PANTHER" id="PTHR32479">
    <property type="entry name" value="GLYCOLATE OXIDASE IRON-SULFUR SUBUNIT"/>
    <property type="match status" value="1"/>
</dbReference>
<dbReference type="SUPFAM" id="SSF46548">
    <property type="entry name" value="alpha-helical ferredoxin"/>
    <property type="match status" value="1"/>
</dbReference>
<dbReference type="AlphaFoldDB" id="A0A1X7GHN2"/>